<proteinExistence type="predicted"/>
<dbReference type="RefSeq" id="WP_191323699.1">
    <property type="nucleotide sequence ID" value="NZ_BMZP01000005.1"/>
</dbReference>
<gene>
    <name evidence="1" type="ORF">ACFOOT_08705</name>
</gene>
<sequence length="355" mass="38654">MSAAPPVPAGAHAYRPLDRLLHRIALGSRAALELSFDLERARHGRAAAALPLRPPVFVAGLARAGTTVLTQRLEAADHFASLHYADMPFPLAPNTWASLVARRRRAVARTPRGHGDGLEHDLDSAEAIEEVFWRMQCCPDYLSQESLCAHAPDAAALAAFGQFMALVCLARGQGRYLSKNNANVLRLGSLATLPGAVLVHPFRAPLEQAASLLAQHRRAIRLAGQDRFRADYMRWLGHHEFGLHRRPFRLNAGPPVSGDPDTLAYWLRTWSAVYRHVLDQPAEVAALQCFVDYDRLAQGEPGLRVALARRLGLAGALDGAGLRPPLPHALARGPVPTADRNEAEAIHARLQARAA</sequence>
<keyword evidence="2" id="KW-1185">Reference proteome</keyword>
<reference evidence="2" key="1">
    <citation type="journal article" date="2019" name="Int. J. Syst. Evol. Microbiol.">
        <title>The Global Catalogue of Microorganisms (GCM) 10K type strain sequencing project: providing services to taxonomists for standard genome sequencing and annotation.</title>
        <authorList>
            <consortium name="The Broad Institute Genomics Platform"/>
            <consortium name="The Broad Institute Genome Sequencing Center for Infectious Disease"/>
            <person name="Wu L."/>
            <person name="Ma J."/>
        </authorList>
    </citation>
    <scope>NUCLEOTIDE SEQUENCE [LARGE SCALE GENOMIC DNA]</scope>
    <source>
        <strain evidence="2">KCTC 42224</strain>
    </source>
</reference>
<evidence type="ECO:0000313" key="2">
    <source>
        <dbReference type="Proteomes" id="UP001595683"/>
    </source>
</evidence>
<comment type="caution">
    <text evidence="1">The sequence shown here is derived from an EMBL/GenBank/DDBJ whole genome shotgun (WGS) entry which is preliminary data.</text>
</comment>
<accession>A0ABV7V245</accession>
<dbReference type="InterPro" id="IPR027417">
    <property type="entry name" value="P-loop_NTPase"/>
</dbReference>
<protein>
    <submittedName>
        <fullName evidence="1">Sulfotransferase</fullName>
    </submittedName>
</protein>
<dbReference type="Pfam" id="PF13469">
    <property type="entry name" value="Sulfotransfer_3"/>
    <property type="match status" value="1"/>
</dbReference>
<dbReference type="EMBL" id="JBHRYE010000012">
    <property type="protein sequence ID" value="MFC3671505.1"/>
    <property type="molecule type" value="Genomic_DNA"/>
</dbReference>
<name>A0ABV7V245_9SPHN</name>
<dbReference type="Proteomes" id="UP001595683">
    <property type="component" value="Unassembled WGS sequence"/>
</dbReference>
<dbReference type="SUPFAM" id="SSF52540">
    <property type="entry name" value="P-loop containing nucleoside triphosphate hydrolases"/>
    <property type="match status" value="1"/>
</dbReference>
<organism evidence="1 2">
    <name type="scientific">Novosphingobium pokkalii</name>
    <dbReference type="NCBI Taxonomy" id="1770194"/>
    <lineage>
        <taxon>Bacteria</taxon>
        <taxon>Pseudomonadati</taxon>
        <taxon>Pseudomonadota</taxon>
        <taxon>Alphaproteobacteria</taxon>
        <taxon>Sphingomonadales</taxon>
        <taxon>Sphingomonadaceae</taxon>
        <taxon>Novosphingobium</taxon>
    </lineage>
</organism>
<dbReference type="Gene3D" id="3.40.50.300">
    <property type="entry name" value="P-loop containing nucleotide triphosphate hydrolases"/>
    <property type="match status" value="1"/>
</dbReference>
<evidence type="ECO:0000313" key="1">
    <source>
        <dbReference type="EMBL" id="MFC3671505.1"/>
    </source>
</evidence>